<dbReference type="EMBL" id="PXOG01000082">
    <property type="protein sequence ID" value="RGP77892.1"/>
    <property type="molecule type" value="Genomic_DNA"/>
</dbReference>
<feature type="transmembrane region" description="Helical" evidence="1">
    <location>
        <begin position="42"/>
        <end position="63"/>
    </location>
</feature>
<keyword evidence="1" id="KW-0472">Membrane</keyword>
<sequence>MLNGTTTTMLNNTNITNSTNSTIPSFKFPPLLPGTPLQARRATFYIVVGGSLVCTIVSLIVYLKVRPRAKNPEKLYGTQDGQVTKAVETYATTLRRNRDILFTLQVALYWNIMQIFQKDSKSCWESYMCQLCLLGVTLHQNWNLWSFAKKYEPPRVFMDIELTDLHPGHAAHDCECVHVGDPAPPYIPDRAHLRHPL</sequence>
<keyword evidence="3" id="KW-1185">Reference proteome</keyword>
<organism evidence="2 3">
    <name type="scientific">Fusarium longipes</name>
    <dbReference type="NCBI Taxonomy" id="694270"/>
    <lineage>
        <taxon>Eukaryota</taxon>
        <taxon>Fungi</taxon>
        <taxon>Dikarya</taxon>
        <taxon>Ascomycota</taxon>
        <taxon>Pezizomycotina</taxon>
        <taxon>Sordariomycetes</taxon>
        <taxon>Hypocreomycetidae</taxon>
        <taxon>Hypocreales</taxon>
        <taxon>Nectriaceae</taxon>
        <taxon>Fusarium</taxon>
    </lineage>
</organism>
<evidence type="ECO:0000313" key="3">
    <source>
        <dbReference type="Proteomes" id="UP000266234"/>
    </source>
</evidence>
<protein>
    <submittedName>
        <fullName evidence="2">Uncharacterized protein</fullName>
    </submittedName>
</protein>
<dbReference type="Proteomes" id="UP000266234">
    <property type="component" value="Unassembled WGS sequence"/>
</dbReference>
<gene>
    <name evidence="2" type="ORF">FLONG3_3961</name>
</gene>
<proteinExistence type="predicted"/>
<reference evidence="2 3" key="1">
    <citation type="journal article" date="2018" name="PLoS Pathog.">
        <title>Evolution of structural diversity of trichothecenes, a family of toxins produced by plant pathogenic and entomopathogenic fungi.</title>
        <authorList>
            <person name="Proctor R.H."/>
            <person name="McCormick S.P."/>
            <person name="Kim H.S."/>
            <person name="Cardoza R.E."/>
            <person name="Stanley A.M."/>
            <person name="Lindo L."/>
            <person name="Kelly A."/>
            <person name="Brown D.W."/>
            <person name="Lee T."/>
            <person name="Vaughan M.M."/>
            <person name="Alexander N.J."/>
            <person name="Busman M."/>
            <person name="Gutierrez S."/>
        </authorList>
    </citation>
    <scope>NUCLEOTIDE SEQUENCE [LARGE SCALE GENOMIC DNA]</scope>
    <source>
        <strain evidence="2 3">NRRL 20695</strain>
    </source>
</reference>
<keyword evidence="1" id="KW-0812">Transmembrane</keyword>
<dbReference type="AlphaFoldDB" id="A0A395T0Q1"/>
<evidence type="ECO:0000313" key="2">
    <source>
        <dbReference type="EMBL" id="RGP77892.1"/>
    </source>
</evidence>
<keyword evidence="1" id="KW-1133">Transmembrane helix</keyword>
<comment type="caution">
    <text evidence="2">The sequence shown here is derived from an EMBL/GenBank/DDBJ whole genome shotgun (WGS) entry which is preliminary data.</text>
</comment>
<accession>A0A395T0Q1</accession>
<evidence type="ECO:0000256" key="1">
    <source>
        <dbReference type="SAM" id="Phobius"/>
    </source>
</evidence>
<name>A0A395T0Q1_9HYPO</name>